<keyword evidence="1" id="KW-0547">Nucleotide-binding</keyword>
<proteinExistence type="predicted"/>
<dbReference type="Pfam" id="PF00005">
    <property type="entry name" value="ABC_tran"/>
    <property type="match status" value="1"/>
</dbReference>
<dbReference type="InterPro" id="IPR017871">
    <property type="entry name" value="ABC_transporter-like_CS"/>
</dbReference>
<dbReference type="Proteomes" id="UP001597302">
    <property type="component" value="Unassembled WGS sequence"/>
</dbReference>
<dbReference type="InterPro" id="IPR015854">
    <property type="entry name" value="ABC_transpr_LolD-like"/>
</dbReference>
<keyword evidence="5" id="KW-1185">Reference proteome</keyword>
<evidence type="ECO:0000313" key="4">
    <source>
        <dbReference type="EMBL" id="MFD1481093.1"/>
    </source>
</evidence>
<dbReference type="InterPro" id="IPR003439">
    <property type="entry name" value="ABC_transporter-like_ATP-bd"/>
</dbReference>
<dbReference type="InterPro" id="IPR027417">
    <property type="entry name" value="P-loop_NTPase"/>
</dbReference>
<dbReference type="PANTHER" id="PTHR24220">
    <property type="entry name" value="IMPORT ATP-BINDING PROTEIN"/>
    <property type="match status" value="1"/>
</dbReference>
<organism evidence="4 5">
    <name type="scientific">Paracoccus nototheniae</name>
    <dbReference type="NCBI Taxonomy" id="2489002"/>
    <lineage>
        <taxon>Bacteria</taxon>
        <taxon>Pseudomonadati</taxon>
        <taxon>Pseudomonadota</taxon>
        <taxon>Alphaproteobacteria</taxon>
        <taxon>Rhodobacterales</taxon>
        <taxon>Paracoccaceae</taxon>
        <taxon>Paracoccus</taxon>
    </lineage>
</organism>
<dbReference type="SUPFAM" id="SSF52540">
    <property type="entry name" value="P-loop containing nucleoside triphosphate hydrolases"/>
    <property type="match status" value="1"/>
</dbReference>
<dbReference type="InterPro" id="IPR003593">
    <property type="entry name" value="AAA+_ATPase"/>
</dbReference>
<protein>
    <submittedName>
        <fullName evidence="4">ATP-binding cassette domain-containing protein</fullName>
    </submittedName>
</protein>
<dbReference type="EMBL" id="JBHTOQ010000018">
    <property type="protein sequence ID" value="MFD1481093.1"/>
    <property type="molecule type" value="Genomic_DNA"/>
</dbReference>
<gene>
    <name evidence="4" type="ORF">ACFQ5P_07295</name>
</gene>
<sequence>MQLLDGADLGYGGAPVLTGVRLHVASGERVALLGRSGSGKSTLLAALRDAALARDLRVALVPQDTALVPQLSALRNVLMGRLDDHGAWRNLRTLIRPARADRAAALADLARVGLAPEADRAVEGLSGGQKQRVAVARALHRGGDLILGDEPLSAVDPHQADALAAVIRDAFPTAILALHDVAIARAFATRVIGLRQGRFLFDLPVADLDADRIGALYAH</sequence>
<dbReference type="Gene3D" id="3.40.50.300">
    <property type="entry name" value="P-loop containing nucleotide triphosphate hydrolases"/>
    <property type="match status" value="1"/>
</dbReference>
<name>A0ABW4DWB8_9RHOB</name>
<feature type="domain" description="ABC transporter" evidence="3">
    <location>
        <begin position="1"/>
        <end position="213"/>
    </location>
</feature>
<accession>A0ABW4DWB8</accession>
<dbReference type="PROSITE" id="PS00211">
    <property type="entry name" value="ABC_TRANSPORTER_1"/>
    <property type="match status" value="1"/>
</dbReference>
<evidence type="ECO:0000256" key="2">
    <source>
        <dbReference type="ARBA" id="ARBA00022840"/>
    </source>
</evidence>
<evidence type="ECO:0000313" key="5">
    <source>
        <dbReference type="Proteomes" id="UP001597302"/>
    </source>
</evidence>
<evidence type="ECO:0000256" key="1">
    <source>
        <dbReference type="ARBA" id="ARBA00022741"/>
    </source>
</evidence>
<dbReference type="PROSITE" id="PS50893">
    <property type="entry name" value="ABC_TRANSPORTER_2"/>
    <property type="match status" value="1"/>
</dbReference>
<dbReference type="RefSeq" id="WP_242679697.1">
    <property type="nucleotide sequence ID" value="NZ_CBCSAJ010000049.1"/>
</dbReference>
<dbReference type="GO" id="GO:0005524">
    <property type="term" value="F:ATP binding"/>
    <property type="evidence" value="ECO:0007669"/>
    <property type="project" value="UniProtKB-KW"/>
</dbReference>
<reference evidence="5" key="1">
    <citation type="journal article" date="2019" name="Int. J. Syst. Evol. Microbiol.">
        <title>The Global Catalogue of Microorganisms (GCM) 10K type strain sequencing project: providing services to taxonomists for standard genome sequencing and annotation.</title>
        <authorList>
            <consortium name="The Broad Institute Genomics Platform"/>
            <consortium name="The Broad Institute Genome Sequencing Center for Infectious Disease"/>
            <person name="Wu L."/>
            <person name="Ma J."/>
        </authorList>
    </citation>
    <scope>NUCLEOTIDE SEQUENCE [LARGE SCALE GENOMIC DNA]</scope>
    <source>
        <strain evidence="5">CCM 8875</strain>
    </source>
</reference>
<dbReference type="SMART" id="SM00382">
    <property type="entry name" value="AAA"/>
    <property type="match status" value="1"/>
</dbReference>
<evidence type="ECO:0000259" key="3">
    <source>
        <dbReference type="PROSITE" id="PS50893"/>
    </source>
</evidence>
<comment type="caution">
    <text evidence="4">The sequence shown here is derived from an EMBL/GenBank/DDBJ whole genome shotgun (WGS) entry which is preliminary data.</text>
</comment>
<keyword evidence="2 4" id="KW-0067">ATP-binding</keyword>